<dbReference type="AlphaFoldDB" id="A0A067L192"/>
<accession>A0A067L192</accession>
<feature type="signal peptide" evidence="1">
    <location>
        <begin position="1"/>
        <end position="24"/>
    </location>
</feature>
<dbReference type="InterPro" id="IPR008972">
    <property type="entry name" value="Cupredoxin"/>
</dbReference>
<evidence type="ECO:0000313" key="3">
    <source>
        <dbReference type="EMBL" id="KDP38230.1"/>
    </source>
</evidence>
<dbReference type="SUPFAM" id="SSF49503">
    <property type="entry name" value="Cupredoxins"/>
    <property type="match status" value="1"/>
</dbReference>
<evidence type="ECO:0000259" key="2">
    <source>
        <dbReference type="PROSITE" id="PS51485"/>
    </source>
</evidence>
<dbReference type="PANTHER" id="PTHR34052">
    <property type="entry name" value="GLYCINE-RICH PROTEIN-LIKE"/>
    <property type="match status" value="1"/>
</dbReference>
<dbReference type="PROSITE" id="PS51485">
    <property type="entry name" value="PHYTOCYANIN"/>
    <property type="match status" value="1"/>
</dbReference>
<dbReference type="STRING" id="180498.A0A067L192"/>
<dbReference type="Gene3D" id="2.60.40.420">
    <property type="entry name" value="Cupredoxins - blue copper proteins"/>
    <property type="match status" value="1"/>
</dbReference>
<evidence type="ECO:0000256" key="1">
    <source>
        <dbReference type="SAM" id="SignalP"/>
    </source>
</evidence>
<protein>
    <recommendedName>
        <fullName evidence="2">Phytocyanin domain-containing protein</fullName>
    </recommendedName>
</protein>
<evidence type="ECO:0000313" key="4">
    <source>
        <dbReference type="Proteomes" id="UP000027138"/>
    </source>
</evidence>
<feature type="domain" description="Phytocyanin" evidence="2">
    <location>
        <begin position="33"/>
        <end position="148"/>
    </location>
</feature>
<organism evidence="3 4">
    <name type="scientific">Jatropha curcas</name>
    <name type="common">Barbados nut</name>
    <dbReference type="NCBI Taxonomy" id="180498"/>
    <lineage>
        <taxon>Eukaryota</taxon>
        <taxon>Viridiplantae</taxon>
        <taxon>Streptophyta</taxon>
        <taxon>Embryophyta</taxon>
        <taxon>Tracheophyta</taxon>
        <taxon>Spermatophyta</taxon>
        <taxon>Magnoliopsida</taxon>
        <taxon>eudicotyledons</taxon>
        <taxon>Gunneridae</taxon>
        <taxon>Pentapetalae</taxon>
        <taxon>rosids</taxon>
        <taxon>fabids</taxon>
        <taxon>Malpighiales</taxon>
        <taxon>Euphorbiaceae</taxon>
        <taxon>Crotonoideae</taxon>
        <taxon>Jatropheae</taxon>
        <taxon>Jatropha</taxon>
    </lineage>
</organism>
<feature type="chain" id="PRO_5001640058" description="Phytocyanin domain-containing protein" evidence="1">
    <location>
        <begin position="25"/>
        <end position="153"/>
    </location>
</feature>
<keyword evidence="1" id="KW-0732">Signal</keyword>
<keyword evidence="4" id="KW-1185">Reference proteome</keyword>
<gene>
    <name evidence="3" type="ORF">JCGZ_04873</name>
</gene>
<dbReference type="Proteomes" id="UP000027138">
    <property type="component" value="Unassembled WGS sequence"/>
</dbReference>
<dbReference type="GO" id="GO:0009055">
    <property type="term" value="F:electron transfer activity"/>
    <property type="evidence" value="ECO:0007669"/>
    <property type="project" value="InterPro"/>
</dbReference>
<dbReference type="OrthoDB" id="1839683at2759"/>
<dbReference type="PANTHER" id="PTHR34052:SF1">
    <property type="entry name" value="OS06G0216700 PROTEIN"/>
    <property type="match status" value="1"/>
</dbReference>
<dbReference type="InterPro" id="IPR003245">
    <property type="entry name" value="Phytocyanin_dom"/>
</dbReference>
<name>A0A067L192_JATCU</name>
<proteinExistence type="predicted"/>
<reference evidence="3 4" key="1">
    <citation type="journal article" date="2014" name="PLoS ONE">
        <title>Global Analysis of Gene Expression Profiles in Physic Nut (Jatropha curcas L.) Seedlings Exposed to Salt Stress.</title>
        <authorList>
            <person name="Zhang L."/>
            <person name="Zhang C."/>
            <person name="Wu P."/>
            <person name="Chen Y."/>
            <person name="Li M."/>
            <person name="Jiang H."/>
            <person name="Wu G."/>
        </authorList>
    </citation>
    <scope>NUCLEOTIDE SEQUENCE [LARGE SCALE GENOMIC DNA]</scope>
    <source>
        <strain evidence="4">cv. GZQX0401</strain>
        <tissue evidence="3">Young leaves</tissue>
    </source>
</reference>
<dbReference type="EMBL" id="KK914370">
    <property type="protein sequence ID" value="KDP38230.1"/>
    <property type="molecule type" value="Genomic_DNA"/>
</dbReference>
<sequence length="153" mass="17313">MDSTLYIQGLVIVLCASLSGVSVATSNQKVTPNKITVGGSSRWTFGFDYSVWAFKKAPFFVNDTLVFKYDLPRNKNEHPHSVYLLPDLWSMLTCNLTNGVKIAKESQGTGKGFEFVMKKWKPYYFACGGGNGFHCNFGNMKFFVQPLRRRLPY</sequence>